<reference evidence="1" key="2">
    <citation type="submission" date="2020-09" db="EMBL/GenBank/DDBJ databases">
        <authorList>
            <person name="Sun Q."/>
            <person name="Zhou Y."/>
        </authorList>
    </citation>
    <scope>NUCLEOTIDE SEQUENCE</scope>
    <source>
        <strain evidence="1">CGMCC 4.7138</strain>
    </source>
</reference>
<dbReference type="EMBL" id="BMMN01000005">
    <property type="protein sequence ID" value="GGO13302.1"/>
    <property type="molecule type" value="Genomic_DNA"/>
</dbReference>
<name>A0A8H9LAG7_9ACTN</name>
<reference evidence="1" key="1">
    <citation type="journal article" date="2014" name="Int. J. Syst. Evol. Microbiol.">
        <title>Complete genome sequence of Corynebacterium casei LMG S-19264T (=DSM 44701T), isolated from a smear-ripened cheese.</title>
        <authorList>
            <consortium name="US DOE Joint Genome Institute (JGI-PGF)"/>
            <person name="Walter F."/>
            <person name="Albersmeier A."/>
            <person name="Kalinowski J."/>
            <person name="Ruckert C."/>
        </authorList>
    </citation>
    <scope>NUCLEOTIDE SEQUENCE</scope>
    <source>
        <strain evidence="1">CGMCC 4.7138</strain>
    </source>
</reference>
<protein>
    <submittedName>
        <fullName evidence="1">Uncharacterized protein</fullName>
    </submittedName>
</protein>
<proteinExistence type="predicted"/>
<gene>
    <name evidence="1" type="ORF">GCM10011574_32510</name>
</gene>
<evidence type="ECO:0000313" key="1">
    <source>
        <dbReference type="EMBL" id="GGO13302.1"/>
    </source>
</evidence>
<comment type="caution">
    <text evidence="1">The sequence shown here is derived from an EMBL/GenBank/DDBJ whole genome shotgun (WGS) entry which is preliminary data.</text>
</comment>
<sequence>MTVMQVITLRHDRDEGHEAAAVPGEVRAEAPEGLPAFGPAASGPRLGRVIGMRLLPSAAACAAAVLLASGCASADKAQTCAEATRLIGQTISGIGNVVDDPAAMRKKIEDGAADLEDMANKAADTTLRDALQGLADSLQKLDVKDANAAVDAAQKVATDGANHLREVSQACI</sequence>
<organism evidence="1 2">
    <name type="scientific">Microbispora bryophytorum</name>
    <dbReference type="NCBI Taxonomy" id="1460882"/>
    <lineage>
        <taxon>Bacteria</taxon>
        <taxon>Bacillati</taxon>
        <taxon>Actinomycetota</taxon>
        <taxon>Actinomycetes</taxon>
        <taxon>Streptosporangiales</taxon>
        <taxon>Streptosporangiaceae</taxon>
        <taxon>Microbispora</taxon>
    </lineage>
</organism>
<dbReference type="Proteomes" id="UP000653480">
    <property type="component" value="Unassembled WGS sequence"/>
</dbReference>
<keyword evidence="2" id="KW-1185">Reference proteome</keyword>
<evidence type="ECO:0000313" key="2">
    <source>
        <dbReference type="Proteomes" id="UP000653480"/>
    </source>
</evidence>
<dbReference type="AlphaFoldDB" id="A0A8H9LAG7"/>
<accession>A0A8H9LAG7</accession>